<gene>
    <name evidence="1" type="ORF">STRTUCAR8_00222</name>
</gene>
<dbReference type="Proteomes" id="UP000010931">
    <property type="component" value="Unassembled WGS sequence"/>
</dbReference>
<dbReference type="PATRIC" id="fig|698760.3.peg.8919"/>
<protein>
    <submittedName>
        <fullName evidence="1">Uncharacterized protein</fullName>
    </submittedName>
</protein>
<sequence length="52" mass="6213">MLHQDDIDRWLLSDRRQRYTVRRFMDRTVDRRVVGLDHGSGTPPRTPGAIHR</sequence>
<proteinExistence type="predicted"/>
<accession>L7ETE5</accession>
<dbReference type="AlphaFoldDB" id="L7ETE5"/>
<reference evidence="1 2" key="1">
    <citation type="journal article" date="2011" name="Plasmid">
        <title>Streptomyces turgidiscabies Car8 contains a modular pathogenicity island that shares virulence genes with other actinobacterial plant pathogens.</title>
        <authorList>
            <person name="Huguet-Tapia J.C."/>
            <person name="Badger J.H."/>
            <person name="Loria R."/>
            <person name="Pettis G.S."/>
        </authorList>
    </citation>
    <scope>NUCLEOTIDE SEQUENCE [LARGE SCALE GENOMIC DNA]</scope>
    <source>
        <strain evidence="1 2">Car8</strain>
    </source>
</reference>
<evidence type="ECO:0000313" key="1">
    <source>
        <dbReference type="EMBL" id="ELP62139.1"/>
    </source>
</evidence>
<name>L7ETE5_STRT8</name>
<keyword evidence="2" id="KW-1185">Reference proteome</keyword>
<dbReference type="EMBL" id="AEJB01000630">
    <property type="protein sequence ID" value="ELP62139.1"/>
    <property type="molecule type" value="Genomic_DNA"/>
</dbReference>
<organism evidence="1 2">
    <name type="scientific">Streptomyces turgidiscabies (strain Car8)</name>
    <dbReference type="NCBI Taxonomy" id="698760"/>
    <lineage>
        <taxon>Bacteria</taxon>
        <taxon>Bacillati</taxon>
        <taxon>Actinomycetota</taxon>
        <taxon>Actinomycetes</taxon>
        <taxon>Kitasatosporales</taxon>
        <taxon>Streptomycetaceae</taxon>
        <taxon>Streptomyces</taxon>
    </lineage>
</organism>
<evidence type="ECO:0000313" key="2">
    <source>
        <dbReference type="Proteomes" id="UP000010931"/>
    </source>
</evidence>
<comment type="caution">
    <text evidence="1">The sequence shown here is derived from an EMBL/GenBank/DDBJ whole genome shotgun (WGS) entry which is preliminary data.</text>
</comment>